<proteinExistence type="predicted"/>
<reference evidence="2" key="1">
    <citation type="submission" date="2023-10" db="EMBL/GenBank/DDBJ databases">
        <authorList>
            <person name="Chen Y."/>
            <person name="Shah S."/>
            <person name="Dougan E. K."/>
            <person name="Thang M."/>
            <person name="Chan C."/>
        </authorList>
    </citation>
    <scope>NUCLEOTIDE SEQUENCE [LARGE SCALE GENOMIC DNA]</scope>
</reference>
<protein>
    <recommendedName>
        <fullName evidence="1">Protein kinase domain-containing protein</fullName>
    </recommendedName>
</protein>
<dbReference type="PROSITE" id="PS50011">
    <property type="entry name" value="PROTEIN_KINASE_DOM"/>
    <property type="match status" value="1"/>
</dbReference>
<evidence type="ECO:0000313" key="3">
    <source>
        <dbReference type="Proteomes" id="UP001189429"/>
    </source>
</evidence>
<comment type="caution">
    <text evidence="2">The sequence shown here is derived from an EMBL/GenBank/DDBJ whole genome shotgun (WGS) entry which is preliminary data.</text>
</comment>
<dbReference type="Gene3D" id="1.10.510.10">
    <property type="entry name" value="Transferase(Phosphotransferase) domain 1"/>
    <property type="match status" value="1"/>
</dbReference>
<dbReference type="InterPro" id="IPR050167">
    <property type="entry name" value="Ser_Thr_protein_kinase"/>
</dbReference>
<dbReference type="InterPro" id="IPR011009">
    <property type="entry name" value="Kinase-like_dom_sf"/>
</dbReference>
<keyword evidence="3" id="KW-1185">Reference proteome</keyword>
<name>A0ABN9XXB3_9DINO</name>
<dbReference type="Proteomes" id="UP001189429">
    <property type="component" value="Unassembled WGS sequence"/>
</dbReference>
<dbReference type="EMBL" id="CAUYUJ010021459">
    <property type="protein sequence ID" value="CAK0904783.1"/>
    <property type="molecule type" value="Genomic_DNA"/>
</dbReference>
<sequence length="152" mass="16819">MSSCLPQLCNELRALRRVRHPNIVFLYGACMDVDSNKLCLVLEFVDGVPLGAFCTAPATSSARSLVVFDVLNALRYLHSMHPSKDSNILVEERRSGSGRSSYRAKLLDFGLSRLVTRNARPLGGTLRWMAPSCSHARSFPQTRPPTVIRLGC</sequence>
<dbReference type="Pfam" id="PF00069">
    <property type="entry name" value="Pkinase"/>
    <property type="match status" value="1"/>
</dbReference>
<accession>A0ABN9XXB3</accession>
<evidence type="ECO:0000259" key="1">
    <source>
        <dbReference type="PROSITE" id="PS50011"/>
    </source>
</evidence>
<evidence type="ECO:0000313" key="2">
    <source>
        <dbReference type="EMBL" id="CAK0904783.1"/>
    </source>
</evidence>
<dbReference type="PANTHER" id="PTHR23257:SF963">
    <property type="entry name" value="AT08303P"/>
    <property type="match status" value="1"/>
</dbReference>
<organism evidence="2 3">
    <name type="scientific">Prorocentrum cordatum</name>
    <dbReference type="NCBI Taxonomy" id="2364126"/>
    <lineage>
        <taxon>Eukaryota</taxon>
        <taxon>Sar</taxon>
        <taxon>Alveolata</taxon>
        <taxon>Dinophyceae</taxon>
        <taxon>Prorocentrales</taxon>
        <taxon>Prorocentraceae</taxon>
        <taxon>Prorocentrum</taxon>
    </lineage>
</organism>
<gene>
    <name evidence="2" type="ORF">PCOR1329_LOCUS80709</name>
</gene>
<dbReference type="PANTHER" id="PTHR23257">
    <property type="entry name" value="SERINE-THREONINE PROTEIN KINASE"/>
    <property type="match status" value="1"/>
</dbReference>
<dbReference type="SUPFAM" id="SSF56112">
    <property type="entry name" value="Protein kinase-like (PK-like)"/>
    <property type="match status" value="1"/>
</dbReference>
<dbReference type="InterPro" id="IPR000719">
    <property type="entry name" value="Prot_kinase_dom"/>
</dbReference>
<feature type="domain" description="Protein kinase" evidence="1">
    <location>
        <begin position="1"/>
        <end position="152"/>
    </location>
</feature>